<dbReference type="InterPro" id="IPR011761">
    <property type="entry name" value="ATP-grasp"/>
</dbReference>
<sequence length="218" mass="24725">MKNEIKKRGFDNLNYIFADENTDVSELNGLSFPVIIKPTLEHCSIGLDDDSVAFDAQTALDKAKSVSKKYQQKVMVEEFANGNEYQAFVFETEKGLETLPVYETRYKASDKPVLVTFEDNWTDSHIDEKVERIGILQDQEKDQAIRLLATKLFASFGGKGYVRVDFRERDGKLYVLELNPNPSIAWTDEQDFINVCATGAGMTFEQVLDWVVSGARKV</sequence>
<comment type="similarity">
    <text evidence="1">Belongs to the D-alanine--D-alanine ligase family.</text>
</comment>
<evidence type="ECO:0000256" key="3">
    <source>
        <dbReference type="PROSITE-ProRule" id="PRU00409"/>
    </source>
</evidence>
<dbReference type="GO" id="GO:0046872">
    <property type="term" value="F:metal ion binding"/>
    <property type="evidence" value="ECO:0007669"/>
    <property type="project" value="InterPro"/>
</dbReference>
<organism evidence="5 6">
    <name type="scientific">Candidatus Amesbacteria bacterium RIFOXYB1_FULL_44_23</name>
    <dbReference type="NCBI Taxonomy" id="1797263"/>
    <lineage>
        <taxon>Bacteria</taxon>
        <taxon>Candidatus Amesiibacteriota</taxon>
    </lineage>
</organism>
<dbReference type="PANTHER" id="PTHR23132:SF23">
    <property type="entry name" value="D-ALANINE--D-ALANINE LIGASE B"/>
    <property type="match status" value="1"/>
</dbReference>
<proteinExistence type="inferred from homology"/>
<dbReference type="PROSITE" id="PS50975">
    <property type="entry name" value="ATP_GRASP"/>
    <property type="match status" value="1"/>
</dbReference>
<dbReference type="PANTHER" id="PTHR23132">
    <property type="entry name" value="D-ALANINE--D-ALANINE LIGASE"/>
    <property type="match status" value="1"/>
</dbReference>
<feature type="domain" description="ATP-grasp" evidence="4">
    <location>
        <begin position="2"/>
        <end position="213"/>
    </location>
</feature>
<evidence type="ECO:0000313" key="6">
    <source>
        <dbReference type="Proteomes" id="UP000176424"/>
    </source>
</evidence>
<gene>
    <name evidence="5" type="ORF">A2397_05455</name>
</gene>
<dbReference type="Proteomes" id="UP000176424">
    <property type="component" value="Unassembled WGS sequence"/>
</dbReference>
<keyword evidence="2" id="KW-0436">Ligase</keyword>
<reference evidence="5 6" key="1">
    <citation type="journal article" date="2016" name="Nat. Commun.">
        <title>Thousands of microbial genomes shed light on interconnected biogeochemical processes in an aquifer system.</title>
        <authorList>
            <person name="Anantharaman K."/>
            <person name="Brown C.T."/>
            <person name="Hug L.A."/>
            <person name="Sharon I."/>
            <person name="Castelle C.J."/>
            <person name="Probst A.J."/>
            <person name="Thomas B.C."/>
            <person name="Singh A."/>
            <person name="Wilkins M.J."/>
            <person name="Karaoz U."/>
            <person name="Brodie E.L."/>
            <person name="Williams K.H."/>
            <person name="Hubbard S.S."/>
            <person name="Banfield J.F."/>
        </authorList>
    </citation>
    <scope>NUCLEOTIDE SEQUENCE [LARGE SCALE GENOMIC DNA]</scope>
</reference>
<dbReference type="InterPro" id="IPR011095">
    <property type="entry name" value="Dala_Dala_lig_C"/>
</dbReference>
<name>A0A1F4ZVE5_9BACT</name>
<dbReference type="GO" id="GO:0008716">
    <property type="term" value="F:D-alanine-D-alanine ligase activity"/>
    <property type="evidence" value="ECO:0007669"/>
    <property type="project" value="InterPro"/>
</dbReference>
<accession>A0A1F4ZVE5</accession>
<dbReference type="STRING" id="1797263.A2397_05455"/>
<dbReference type="Pfam" id="PF07478">
    <property type="entry name" value="Dala_Dala_lig_C"/>
    <property type="match status" value="1"/>
</dbReference>
<evidence type="ECO:0000256" key="1">
    <source>
        <dbReference type="ARBA" id="ARBA00010871"/>
    </source>
</evidence>
<dbReference type="AlphaFoldDB" id="A0A1F4ZVE5"/>
<dbReference type="InterPro" id="IPR013815">
    <property type="entry name" value="ATP_grasp_subdomain_1"/>
</dbReference>
<comment type="caution">
    <text evidence="5">The sequence shown here is derived from an EMBL/GenBank/DDBJ whole genome shotgun (WGS) entry which is preliminary data.</text>
</comment>
<dbReference type="GO" id="GO:0005524">
    <property type="term" value="F:ATP binding"/>
    <property type="evidence" value="ECO:0007669"/>
    <property type="project" value="UniProtKB-UniRule"/>
</dbReference>
<evidence type="ECO:0000259" key="4">
    <source>
        <dbReference type="PROSITE" id="PS50975"/>
    </source>
</evidence>
<dbReference type="Gene3D" id="3.30.470.20">
    <property type="entry name" value="ATP-grasp fold, B domain"/>
    <property type="match status" value="1"/>
</dbReference>
<keyword evidence="3" id="KW-0547">Nucleotide-binding</keyword>
<protein>
    <recommendedName>
        <fullName evidence="4">ATP-grasp domain-containing protein</fullName>
    </recommendedName>
</protein>
<dbReference type="EMBL" id="MEXR01000008">
    <property type="protein sequence ID" value="OGD10362.1"/>
    <property type="molecule type" value="Genomic_DNA"/>
</dbReference>
<evidence type="ECO:0000313" key="5">
    <source>
        <dbReference type="EMBL" id="OGD10362.1"/>
    </source>
</evidence>
<dbReference type="Gene3D" id="3.30.1490.20">
    <property type="entry name" value="ATP-grasp fold, A domain"/>
    <property type="match status" value="1"/>
</dbReference>
<keyword evidence="3" id="KW-0067">ATP-binding</keyword>
<dbReference type="SUPFAM" id="SSF56059">
    <property type="entry name" value="Glutathione synthetase ATP-binding domain-like"/>
    <property type="match status" value="1"/>
</dbReference>
<evidence type="ECO:0000256" key="2">
    <source>
        <dbReference type="ARBA" id="ARBA00022598"/>
    </source>
</evidence>